<dbReference type="PANTHER" id="PTHR12444">
    <property type="entry name" value="PROTEIN EFR3 HOMOLOG CMP44E"/>
    <property type="match status" value="1"/>
</dbReference>
<evidence type="ECO:0000313" key="4">
    <source>
        <dbReference type="Proteomes" id="UP000479000"/>
    </source>
</evidence>
<feature type="region of interest" description="Disordered" evidence="1">
    <location>
        <begin position="188"/>
        <end position="221"/>
    </location>
</feature>
<organism evidence="3 4">
    <name type="scientific">Nesidiocoris tenuis</name>
    <dbReference type="NCBI Taxonomy" id="355587"/>
    <lineage>
        <taxon>Eukaryota</taxon>
        <taxon>Metazoa</taxon>
        <taxon>Ecdysozoa</taxon>
        <taxon>Arthropoda</taxon>
        <taxon>Hexapoda</taxon>
        <taxon>Insecta</taxon>
        <taxon>Pterygota</taxon>
        <taxon>Neoptera</taxon>
        <taxon>Paraneoptera</taxon>
        <taxon>Hemiptera</taxon>
        <taxon>Heteroptera</taxon>
        <taxon>Panheteroptera</taxon>
        <taxon>Cimicomorpha</taxon>
        <taxon>Miridae</taxon>
        <taxon>Dicyphina</taxon>
        <taxon>Nesidiocoris</taxon>
    </lineage>
</organism>
<dbReference type="AlphaFoldDB" id="A0A6H5HHJ4"/>
<evidence type="ECO:0000313" key="3">
    <source>
        <dbReference type="EMBL" id="CAB0016431.1"/>
    </source>
</evidence>
<accession>A0A6H5HHJ4</accession>
<dbReference type="Proteomes" id="UP000479000">
    <property type="component" value="Unassembled WGS sequence"/>
</dbReference>
<dbReference type="GO" id="GO:0072659">
    <property type="term" value="P:protein localization to plasma membrane"/>
    <property type="evidence" value="ECO:0007669"/>
    <property type="project" value="TreeGrafter"/>
</dbReference>
<name>A0A6H5HHJ4_9HEMI</name>
<keyword evidence="2" id="KW-0812">Transmembrane</keyword>
<feature type="non-terminal residue" evidence="3">
    <location>
        <position position="221"/>
    </location>
</feature>
<keyword evidence="2" id="KW-0472">Membrane</keyword>
<dbReference type="InterPro" id="IPR051851">
    <property type="entry name" value="EFR3_Homologs"/>
</dbReference>
<gene>
    <name evidence="3" type="ORF">NTEN_LOCUS20610</name>
</gene>
<evidence type="ECO:0000256" key="2">
    <source>
        <dbReference type="SAM" id="Phobius"/>
    </source>
</evidence>
<feature type="transmembrane region" description="Helical" evidence="2">
    <location>
        <begin position="53"/>
        <end position="77"/>
    </location>
</feature>
<reference evidence="3 4" key="1">
    <citation type="submission" date="2020-02" db="EMBL/GenBank/DDBJ databases">
        <authorList>
            <person name="Ferguson B K."/>
        </authorList>
    </citation>
    <scope>NUCLEOTIDE SEQUENCE [LARGE SCALE GENOMIC DNA]</scope>
</reference>
<proteinExistence type="predicted"/>
<keyword evidence="2" id="KW-1133">Transmembrane helix</keyword>
<dbReference type="PANTHER" id="PTHR12444:SF8">
    <property type="entry name" value="PROTEIN EFR3 HOMOLOG CMP44E"/>
    <property type="match status" value="1"/>
</dbReference>
<dbReference type="OrthoDB" id="19232at2759"/>
<dbReference type="GO" id="GO:0005886">
    <property type="term" value="C:plasma membrane"/>
    <property type="evidence" value="ECO:0007669"/>
    <property type="project" value="TreeGrafter"/>
</dbReference>
<protein>
    <submittedName>
        <fullName evidence="3">Uncharacterized protein</fullName>
    </submittedName>
</protein>
<dbReference type="EMBL" id="CADCXU010030324">
    <property type="protein sequence ID" value="CAB0016431.1"/>
    <property type="molecule type" value="Genomic_DNA"/>
</dbReference>
<feature type="transmembrane region" description="Helical" evidence="2">
    <location>
        <begin position="158"/>
        <end position="182"/>
    </location>
</feature>
<sequence length="221" mass="24104">MYMEALISCLGEFTSHLPDYQKVEIMVFILSKIPSESSQTDILLREMLLKSLLILYLPCSFIGSASAALLAPGNVTFGPGSSSSSARPSRQPVATARAQVFLCSGHTVRAVLSLYTSLALIAIMINLHTLPSYLALLVRIQDIALNNHSLSVLQKVNLHSLVVILFNLMANLLTLSPLQAYARQVKKKSVKKKTSRKSYENSRSQSDPAPTVFALGDAVKK</sequence>
<evidence type="ECO:0000256" key="1">
    <source>
        <dbReference type="SAM" id="MobiDB-lite"/>
    </source>
</evidence>
<feature type="transmembrane region" description="Helical" evidence="2">
    <location>
        <begin position="114"/>
        <end position="138"/>
    </location>
</feature>
<keyword evidence="4" id="KW-1185">Reference proteome</keyword>